<dbReference type="OrthoDB" id="161814at2759"/>
<dbReference type="EMBL" id="KQ242133">
    <property type="protein sequence ID" value="KNC80577.1"/>
    <property type="molecule type" value="Genomic_DNA"/>
</dbReference>
<accession>A0A0L0FUT9</accession>
<keyword evidence="4" id="KW-0187">Copper transport</keyword>
<feature type="chain" id="PRO_5005539015" description="Copper transport protein" evidence="6">
    <location>
        <begin position="26"/>
        <end position="376"/>
    </location>
</feature>
<evidence type="ECO:0000256" key="5">
    <source>
        <dbReference type="SAM" id="MobiDB-lite"/>
    </source>
</evidence>
<evidence type="ECO:0000256" key="1">
    <source>
        <dbReference type="ARBA" id="ARBA00022692"/>
    </source>
</evidence>
<keyword evidence="6" id="KW-0732">Signal</keyword>
<comment type="subcellular location">
    <subcellularLocation>
        <location evidence="4">Membrane</location>
        <topology evidence="4">Multi-pass membrane protein</topology>
    </subcellularLocation>
</comment>
<sequence>MTSTIYRSTKLFVLYTLLQAVIVLAQPLDTAIGSHTHNGMSSNSIRLPANDATDTCPHGSTCCPVCGMALQIDDSFKLVYNEGQYLNTCSLGCAHKLADDPLLYQTSNSEGILASGSALEQTDELSRKDQETDDHISDHNAGDLEGKQCPVCGMQATKEHYIHFKGRQSLWFCGMSNQVTNFFEAPRNYLRTIKHMKKDVEDVSYCSGRTVMFMYDGFTTQDTTCIVLWFSWFVLDSRFKMMVGMLACFGLAVFHEYMSSYRRGLVYLQRMQALEGRPRKGSDDSTERTTLIVSPGNRGSNKHRRNKKLDATVALLHGLSLVTGYLAMLAAMTYSTYLFLSVIAGFSTGQYLFRDCDAPIAPGDTIEVSGDPCCAV</sequence>
<feature type="transmembrane region" description="Helical" evidence="4">
    <location>
        <begin position="309"/>
        <end position="328"/>
    </location>
</feature>
<keyword evidence="4" id="KW-0813">Transport</keyword>
<dbReference type="GO" id="GO:0005375">
    <property type="term" value="F:copper ion transmembrane transporter activity"/>
    <property type="evidence" value="ECO:0007669"/>
    <property type="project" value="UniProtKB-UniRule"/>
</dbReference>
<dbReference type="PANTHER" id="PTHR12483">
    <property type="entry name" value="SOLUTE CARRIER FAMILY 31 COPPER TRANSPORTERS"/>
    <property type="match status" value="1"/>
</dbReference>
<evidence type="ECO:0000256" key="2">
    <source>
        <dbReference type="ARBA" id="ARBA00022989"/>
    </source>
</evidence>
<dbReference type="InterPro" id="IPR007274">
    <property type="entry name" value="Cop_transporter"/>
</dbReference>
<gene>
    <name evidence="7" type="ORF">SARC_07061</name>
</gene>
<evidence type="ECO:0000256" key="3">
    <source>
        <dbReference type="ARBA" id="ARBA00023136"/>
    </source>
</evidence>
<dbReference type="AlphaFoldDB" id="A0A0L0FUT9"/>
<keyword evidence="4" id="KW-0406">Ion transport</keyword>
<comment type="similarity">
    <text evidence="4">Belongs to the copper transporter (Ctr) (TC 1.A.56) family. SLC31A subfamily.</text>
</comment>
<feature type="transmembrane region" description="Helical" evidence="4">
    <location>
        <begin position="229"/>
        <end position="254"/>
    </location>
</feature>
<dbReference type="GO" id="GO:0016020">
    <property type="term" value="C:membrane"/>
    <property type="evidence" value="ECO:0007669"/>
    <property type="project" value="UniProtKB-SubCell"/>
</dbReference>
<feature type="region of interest" description="Disordered" evidence="5">
    <location>
        <begin position="277"/>
        <end position="305"/>
    </location>
</feature>
<evidence type="ECO:0000256" key="4">
    <source>
        <dbReference type="RuleBase" id="RU367022"/>
    </source>
</evidence>
<evidence type="ECO:0000313" key="8">
    <source>
        <dbReference type="Proteomes" id="UP000054560"/>
    </source>
</evidence>
<evidence type="ECO:0000256" key="6">
    <source>
        <dbReference type="SAM" id="SignalP"/>
    </source>
</evidence>
<dbReference type="Pfam" id="PF04145">
    <property type="entry name" value="Ctr"/>
    <property type="match status" value="1"/>
</dbReference>
<dbReference type="RefSeq" id="XP_014154479.1">
    <property type="nucleotide sequence ID" value="XM_014299004.1"/>
</dbReference>
<protein>
    <recommendedName>
        <fullName evidence="4">Copper transport protein</fullName>
    </recommendedName>
</protein>
<feature type="compositionally biased region" description="Basic and acidic residues" evidence="5">
    <location>
        <begin position="277"/>
        <end position="287"/>
    </location>
</feature>
<dbReference type="eggNOG" id="KOG3386">
    <property type="taxonomic scope" value="Eukaryota"/>
</dbReference>
<keyword evidence="4" id="KW-0186">Copper</keyword>
<dbReference type="Proteomes" id="UP000054560">
    <property type="component" value="Unassembled WGS sequence"/>
</dbReference>
<keyword evidence="8" id="KW-1185">Reference proteome</keyword>
<dbReference type="GeneID" id="25907565"/>
<keyword evidence="3 4" id="KW-0472">Membrane</keyword>
<reference evidence="7 8" key="1">
    <citation type="submission" date="2011-02" db="EMBL/GenBank/DDBJ databases">
        <title>The Genome Sequence of Sphaeroforma arctica JP610.</title>
        <authorList>
            <consortium name="The Broad Institute Genome Sequencing Platform"/>
            <person name="Russ C."/>
            <person name="Cuomo C."/>
            <person name="Young S.K."/>
            <person name="Zeng Q."/>
            <person name="Gargeya S."/>
            <person name="Alvarado L."/>
            <person name="Berlin A."/>
            <person name="Chapman S.B."/>
            <person name="Chen Z."/>
            <person name="Freedman E."/>
            <person name="Gellesch M."/>
            <person name="Goldberg J."/>
            <person name="Griggs A."/>
            <person name="Gujja S."/>
            <person name="Heilman E."/>
            <person name="Heiman D."/>
            <person name="Howarth C."/>
            <person name="Mehta T."/>
            <person name="Neiman D."/>
            <person name="Pearson M."/>
            <person name="Roberts A."/>
            <person name="Saif S."/>
            <person name="Shea T."/>
            <person name="Shenoy N."/>
            <person name="Sisk P."/>
            <person name="Stolte C."/>
            <person name="Sykes S."/>
            <person name="White J."/>
            <person name="Yandava C."/>
            <person name="Burger G."/>
            <person name="Gray M.W."/>
            <person name="Holland P.W.H."/>
            <person name="King N."/>
            <person name="Lang F.B.F."/>
            <person name="Roger A.J."/>
            <person name="Ruiz-Trillo I."/>
            <person name="Haas B."/>
            <person name="Nusbaum C."/>
            <person name="Birren B."/>
        </authorList>
    </citation>
    <scope>NUCLEOTIDE SEQUENCE [LARGE SCALE GENOMIC DNA]</scope>
    <source>
        <strain evidence="7 8">JP610</strain>
    </source>
</reference>
<feature type="compositionally biased region" description="Basic and acidic residues" evidence="5">
    <location>
        <begin position="124"/>
        <end position="142"/>
    </location>
</feature>
<organism evidence="7 8">
    <name type="scientific">Sphaeroforma arctica JP610</name>
    <dbReference type="NCBI Taxonomy" id="667725"/>
    <lineage>
        <taxon>Eukaryota</taxon>
        <taxon>Ichthyosporea</taxon>
        <taxon>Ichthyophonida</taxon>
        <taxon>Sphaeroforma</taxon>
    </lineage>
</organism>
<keyword evidence="2 4" id="KW-1133">Transmembrane helix</keyword>
<keyword evidence="1 4" id="KW-0812">Transmembrane</keyword>
<name>A0A0L0FUT9_9EUKA</name>
<feature type="signal peptide" evidence="6">
    <location>
        <begin position="1"/>
        <end position="25"/>
    </location>
</feature>
<feature type="region of interest" description="Disordered" evidence="5">
    <location>
        <begin position="115"/>
        <end position="142"/>
    </location>
</feature>
<proteinExistence type="inferred from homology"/>
<evidence type="ECO:0000313" key="7">
    <source>
        <dbReference type="EMBL" id="KNC80577.1"/>
    </source>
</evidence>